<evidence type="ECO:0000256" key="5">
    <source>
        <dbReference type="ARBA" id="ARBA00022519"/>
    </source>
</evidence>
<proteinExistence type="inferred from homology"/>
<dbReference type="SUPFAM" id="SSF144083">
    <property type="entry name" value="Magnesium transport protein CorA, transmembrane region"/>
    <property type="match status" value="1"/>
</dbReference>
<reference evidence="11 12" key="1">
    <citation type="submission" date="2015-06" db="EMBL/GenBank/DDBJ databases">
        <authorList>
            <person name="Zeng Y."/>
            <person name="Huang Y."/>
        </authorList>
    </citation>
    <scope>NUCLEOTIDE SEQUENCE [LARGE SCALE GENOMIC DNA]</scope>
    <source>
        <strain evidence="11 12">PQ-2</strain>
    </source>
</reference>
<evidence type="ECO:0000256" key="8">
    <source>
        <dbReference type="ARBA" id="ARBA00022989"/>
    </source>
</evidence>
<evidence type="ECO:0000256" key="1">
    <source>
        <dbReference type="ARBA" id="ARBA00004651"/>
    </source>
</evidence>
<dbReference type="InterPro" id="IPR045863">
    <property type="entry name" value="CorA_TM1_TM2"/>
</dbReference>
<dbReference type="GO" id="GO:0015095">
    <property type="term" value="F:magnesium ion transmembrane transporter activity"/>
    <property type="evidence" value="ECO:0007669"/>
    <property type="project" value="TreeGrafter"/>
</dbReference>
<dbReference type="OrthoDB" id="9803484at2"/>
<dbReference type="PANTHER" id="PTHR46494:SF3">
    <property type="entry name" value="ZINC TRANSPORT PROTEIN ZNTB"/>
    <property type="match status" value="1"/>
</dbReference>
<accession>A0A0G3XKV3</accession>
<protein>
    <submittedName>
        <fullName evidence="11">Magnesium transporter</fullName>
    </submittedName>
</protein>
<dbReference type="Proteomes" id="UP000035287">
    <property type="component" value="Chromosome"/>
</dbReference>
<evidence type="ECO:0000256" key="7">
    <source>
        <dbReference type="ARBA" id="ARBA00022833"/>
    </source>
</evidence>
<dbReference type="GO" id="GO:0000287">
    <property type="term" value="F:magnesium ion binding"/>
    <property type="evidence" value="ECO:0007669"/>
    <property type="project" value="TreeGrafter"/>
</dbReference>
<keyword evidence="8" id="KW-1133">Transmembrane helix</keyword>
<keyword evidence="5" id="KW-0997">Cell inner membrane</keyword>
<evidence type="ECO:0000256" key="6">
    <source>
        <dbReference type="ARBA" id="ARBA00022692"/>
    </source>
</evidence>
<dbReference type="RefSeq" id="WP_047822593.1">
    <property type="nucleotide sequence ID" value="NZ_CP011770.1"/>
</dbReference>
<dbReference type="STRING" id="1348774.AB433_16635"/>
<keyword evidence="7" id="KW-0862">Zinc</keyword>
<keyword evidence="9" id="KW-0406">Ion transport</keyword>
<dbReference type="AlphaFoldDB" id="A0A0G3XKV3"/>
<dbReference type="Gene3D" id="3.30.460.20">
    <property type="entry name" value="CorA soluble domain-like"/>
    <property type="match status" value="1"/>
</dbReference>
<dbReference type="GO" id="GO:0050897">
    <property type="term" value="F:cobalt ion binding"/>
    <property type="evidence" value="ECO:0007669"/>
    <property type="project" value="TreeGrafter"/>
</dbReference>
<keyword evidence="3" id="KW-0813">Transport</keyword>
<comment type="similarity">
    <text evidence="2">Belongs to the CorA metal ion transporter (MIT) (TC 1.A.35) family.</text>
</comment>
<evidence type="ECO:0000313" key="11">
    <source>
        <dbReference type="EMBL" id="AKM11231.1"/>
    </source>
</evidence>
<evidence type="ECO:0000256" key="10">
    <source>
        <dbReference type="ARBA" id="ARBA00023136"/>
    </source>
</evidence>
<dbReference type="GO" id="GO:0015087">
    <property type="term" value="F:cobalt ion transmembrane transporter activity"/>
    <property type="evidence" value="ECO:0007669"/>
    <property type="project" value="TreeGrafter"/>
</dbReference>
<dbReference type="InterPro" id="IPR045861">
    <property type="entry name" value="CorA_cytoplasmic_dom"/>
</dbReference>
<keyword evidence="6" id="KW-0812">Transmembrane</keyword>
<keyword evidence="4" id="KW-1003">Cell membrane</keyword>
<gene>
    <name evidence="11" type="ORF">AB433_16635</name>
</gene>
<dbReference type="Gene3D" id="1.20.58.340">
    <property type="entry name" value="Magnesium transport protein CorA, transmembrane region"/>
    <property type="match status" value="2"/>
</dbReference>
<dbReference type="PANTHER" id="PTHR46494">
    <property type="entry name" value="CORA FAMILY METAL ION TRANSPORTER (EUROFUNG)"/>
    <property type="match status" value="1"/>
</dbReference>
<evidence type="ECO:0000256" key="4">
    <source>
        <dbReference type="ARBA" id="ARBA00022475"/>
    </source>
</evidence>
<keyword evidence="12" id="KW-1185">Reference proteome</keyword>
<name>A0A0G3XKV3_9SPHN</name>
<dbReference type="SUPFAM" id="SSF143865">
    <property type="entry name" value="CorA soluble domain-like"/>
    <property type="match status" value="1"/>
</dbReference>
<comment type="subcellular location">
    <subcellularLocation>
        <location evidence="1">Cell membrane</location>
        <topology evidence="1">Multi-pass membrane protein</topology>
    </subcellularLocation>
</comment>
<dbReference type="CDD" id="cd12833">
    <property type="entry name" value="ZntB-like_1"/>
    <property type="match status" value="1"/>
</dbReference>
<evidence type="ECO:0000313" key="12">
    <source>
        <dbReference type="Proteomes" id="UP000035287"/>
    </source>
</evidence>
<organism evidence="11 12">
    <name type="scientific">Croceicoccus naphthovorans</name>
    <dbReference type="NCBI Taxonomy" id="1348774"/>
    <lineage>
        <taxon>Bacteria</taxon>
        <taxon>Pseudomonadati</taxon>
        <taxon>Pseudomonadota</taxon>
        <taxon>Alphaproteobacteria</taxon>
        <taxon>Sphingomonadales</taxon>
        <taxon>Erythrobacteraceae</taxon>
        <taxon>Croceicoccus</taxon>
    </lineage>
</organism>
<dbReference type="EMBL" id="CP011770">
    <property type="protein sequence ID" value="AKM11231.1"/>
    <property type="molecule type" value="Genomic_DNA"/>
</dbReference>
<dbReference type="Pfam" id="PF01544">
    <property type="entry name" value="CorA"/>
    <property type="match status" value="1"/>
</dbReference>
<keyword evidence="10" id="KW-0472">Membrane</keyword>
<dbReference type="PATRIC" id="fig|1348774.3.peg.3495"/>
<dbReference type="KEGG" id="cna:AB433_16635"/>
<sequence>MASQFHDRPDKDGLATDDVRGDEALLFGRVLNGKGGGRPVNWAQAREWKPGVPGEVIWLHLCRNQAGIQEWLESELNIPEPTAELLVSDQTRPRAFREDDTLVATLRGINFNPNAEPEDMVSMQLWSDGKRVITLRRLPLQTPRDTLAEIDAGRGPGDAGALITSLTKHMIARMNRSIIDMNEHIDELEEADLDGDTEPLLEKIAAIRRNCLALKRHMSPQHEAFERISRDAPAWFEDHDRREIAETIERLSRYLDDIDISKESAVVLQDDIRARAVARSERTSYLLTIVAAIFLPLGFVTGLLGINVGGMPGMNDPDAFWIVTGMCGMILLMQLVLFYRWKWF</sequence>
<evidence type="ECO:0000256" key="9">
    <source>
        <dbReference type="ARBA" id="ARBA00023065"/>
    </source>
</evidence>
<evidence type="ECO:0000256" key="2">
    <source>
        <dbReference type="ARBA" id="ARBA00009765"/>
    </source>
</evidence>
<dbReference type="GO" id="GO:0005886">
    <property type="term" value="C:plasma membrane"/>
    <property type="evidence" value="ECO:0007669"/>
    <property type="project" value="UniProtKB-SubCell"/>
</dbReference>
<dbReference type="InterPro" id="IPR002523">
    <property type="entry name" value="MgTranspt_CorA/ZnTranspt_ZntB"/>
</dbReference>
<evidence type="ECO:0000256" key="3">
    <source>
        <dbReference type="ARBA" id="ARBA00022448"/>
    </source>
</evidence>